<evidence type="ECO:0000313" key="1">
    <source>
        <dbReference type="EMBL" id="GAI67190.1"/>
    </source>
</evidence>
<comment type="caution">
    <text evidence="1">The sequence shown here is derived from an EMBL/GenBank/DDBJ whole genome shotgun (WGS) entry which is preliminary data.</text>
</comment>
<reference evidence="1" key="1">
    <citation type="journal article" date="2014" name="Front. Microbiol.">
        <title>High frequency of phylogenetically diverse reductive dehalogenase-homologous genes in deep subseafloor sedimentary metagenomes.</title>
        <authorList>
            <person name="Kawai M."/>
            <person name="Futagami T."/>
            <person name="Toyoda A."/>
            <person name="Takaki Y."/>
            <person name="Nishi S."/>
            <person name="Hori S."/>
            <person name="Arai W."/>
            <person name="Tsubouchi T."/>
            <person name="Morono Y."/>
            <person name="Uchiyama I."/>
            <person name="Ito T."/>
            <person name="Fujiyama A."/>
            <person name="Inagaki F."/>
            <person name="Takami H."/>
        </authorList>
    </citation>
    <scope>NUCLEOTIDE SEQUENCE</scope>
    <source>
        <strain evidence="1">Expedition CK06-06</strain>
    </source>
</reference>
<name>X1RVG3_9ZZZZ</name>
<gene>
    <name evidence="1" type="ORF">S12H4_08806</name>
</gene>
<protein>
    <submittedName>
        <fullName evidence="1">Uncharacterized protein</fullName>
    </submittedName>
</protein>
<sequence length="111" mass="12875">MRDKEKQKKARAKYRKSAKGKIAYKKAKVKYQKSPKGKATTKKANAKWYFENYRLKLGDTLREGKARCFAAHYRNKNLSSINSCHPCKTIAFCRQLQSIFDESPILKKAGR</sequence>
<dbReference type="AlphaFoldDB" id="X1RVG3"/>
<organism evidence="1">
    <name type="scientific">marine sediment metagenome</name>
    <dbReference type="NCBI Taxonomy" id="412755"/>
    <lineage>
        <taxon>unclassified sequences</taxon>
        <taxon>metagenomes</taxon>
        <taxon>ecological metagenomes</taxon>
    </lineage>
</organism>
<accession>X1RVG3</accession>
<dbReference type="EMBL" id="BARW01003456">
    <property type="protein sequence ID" value="GAI67190.1"/>
    <property type="molecule type" value="Genomic_DNA"/>
</dbReference>
<proteinExistence type="predicted"/>